<evidence type="ECO:0000313" key="2">
    <source>
        <dbReference type="Proteomes" id="UP001162992"/>
    </source>
</evidence>
<proteinExistence type="predicted"/>
<evidence type="ECO:0000313" key="1">
    <source>
        <dbReference type="EMBL" id="KAJ7564630.1"/>
    </source>
</evidence>
<comment type="caution">
    <text evidence="1">The sequence shown here is derived from an EMBL/GenBank/DDBJ whole genome shotgun (WGS) entry which is preliminary data.</text>
</comment>
<reference evidence="2" key="1">
    <citation type="journal article" date="2024" name="Proc. Natl. Acad. Sci. U.S.A.">
        <title>Extraordinary preservation of gene collinearity over three hundred million years revealed in homosporous lycophytes.</title>
        <authorList>
            <person name="Li C."/>
            <person name="Wickell D."/>
            <person name="Kuo L.Y."/>
            <person name="Chen X."/>
            <person name="Nie B."/>
            <person name="Liao X."/>
            <person name="Peng D."/>
            <person name="Ji J."/>
            <person name="Jenkins J."/>
            <person name="Williams M."/>
            <person name="Shu S."/>
            <person name="Plott C."/>
            <person name="Barry K."/>
            <person name="Rajasekar S."/>
            <person name="Grimwood J."/>
            <person name="Han X."/>
            <person name="Sun S."/>
            <person name="Hou Z."/>
            <person name="He W."/>
            <person name="Dai G."/>
            <person name="Sun C."/>
            <person name="Schmutz J."/>
            <person name="Leebens-Mack J.H."/>
            <person name="Li F.W."/>
            <person name="Wang L."/>
        </authorList>
    </citation>
    <scope>NUCLEOTIDE SEQUENCE [LARGE SCALE GENOMIC DNA]</scope>
    <source>
        <strain evidence="2">cv. PW_Plant_1</strain>
    </source>
</reference>
<gene>
    <name evidence="1" type="ORF">O6H91_02G026900</name>
</gene>
<keyword evidence="2" id="KW-1185">Reference proteome</keyword>
<protein>
    <submittedName>
        <fullName evidence="1">Uncharacterized protein</fullName>
    </submittedName>
</protein>
<dbReference type="EMBL" id="CM055093">
    <property type="protein sequence ID" value="KAJ7564630.1"/>
    <property type="molecule type" value="Genomic_DNA"/>
</dbReference>
<name>A0ACC2EDU4_DIPCM</name>
<dbReference type="Proteomes" id="UP001162992">
    <property type="component" value="Chromosome 2"/>
</dbReference>
<sequence>MIKKKPKEWLQRSLRQPPQKEIEGYGGGAGLYIFEHSSFIFTIIMSFCSVLAAAAAAAGTLCCPPTVSFAAARESLHISVLPLQATSRCNANAKSQHFTSNLFFPVSTCPEAPAPTSGALSLLLPPKALQWRSSGSIGSLEHITAELRIMKCGKKAGFKIRACNFADSAADEWVKLLPDKKAALYSHSLPCIEAWLRTIGFRQSKDDRAIWIIERPDWHAQLSLDITDLYIRYLKSGPGKLDRDVERKFSYALCREDLENAILGGP</sequence>
<accession>A0ACC2EDU4</accession>
<organism evidence="1 2">
    <name type="scientific">Diphasiastrum complanatum</name>
    <name type="common">Issler's clubmoss</name>
    <name type="synonym">Lycopodium complanatum</name>
    <dbReference type="NCBI Taxonomy" id="34168"/>
    <lineage>
        <taxon>Eukaryota</taxon>
        <taxon>Viridiplantae</taxon>
        <taxon>Streptophyta</taxon>
        <taxon>Embryophyta</taxon>
        <taxon>Tracheophyta</taxon>
        <taxon>Lycopodiopsida</taxon>
        <taxon>Lycopodiales</taxon>
        <taxon>Lycopodiaceae</taxon>
        <taxon>Lycopodioideae</taxon>
        <taxon>Diphasiastrum</taxon>
    </lineage>
</organism>